<dbReference type="EMBL" id="MN740950">
    <property type="protein sequence ID" value="QHU19435.1"/>
    <property type="molecule type" value="Genomic_DNA"/>
</dbReference>
<name>A0A6C0KN65_9ZZZZ</name>
<protein>
    <submittedName>
        <fullName evidence="1">Uncharacterized protein</fullName>
    </submittedName>
</protein>
<dbReference type="AlphaFoldDB" id="A0A6C0KN65"/>
<reference evidence="1" key="1">
    <citation type="journal article" date="2020" name="Nature">
        <title>Giant virus diversity and host interactions through global metagenomics.</title>
        <authorList>
            <person name="Schulz F."/>
            <person name="Roux S."/>
            <person name="Paez-Espino D."/>
            <person name="Jungbluth S."/>
            <person name="Walsh D.A."/>
            <person name="Denef V.J."/>
            <person name="McMahon K.D."/>
            <person name="Konstantinidis K.T."/>
            <person name="Eloe-Fadrosh E.A."/>
            <person name="Kyrpides N.C."/>
            <person name="Woyke T."/>
        </authorList>
    </citation>
    <scope>NUCLEOTIDE SEQUENCE</scope>
    <source>
        <strain evidence="1">GVMAG-S-3300013014-104</strain>
    </source>
</reference>
<accession>A0A6C0KN65</accession>
<sequence>MNQNSEIFDNNEFVFTQTKNEDGNNQMIGGGYKIKSFFLNDGIPIMTTINDSNQTGEDSKVSNIFENLAIPAGLFYINQKIPKNEFISENNILNHNMLPDEILDKLFGLVEVDKKRKRKTRKQIIGNNKKNTRKHF</sequence>
<proteinExistence type="predicted"/>
<evidence type="ECO:0000313" key="1">
    <source>
        <dbReference type="EMBL" id="QHU19435.1"/>
    </source>
</evidence>
<organism evidence="1">
    <name type="scientific">viral metagenome</name>
    <dbReference type="NCBI Taxonomy" id="1070528"/>
    <lineage>
        <taxon>unclassified sequences</taxon>
        <taxon>metagenomes</taxon>
        <taxon>organismal metagenomes</taxon>
    </lineage>
</organism>